<evidence type="ECO:0000313" key="4">
    <source>
        <dbReference type="Proteomes" id="UP001148614"/>
    </source>
</evidence>
<protein>
    <submittedName>
        <fullName evidence="3">Uncharacterized protein</fullName>
    </submittedName>
</protein>
<sequence length="66" mass="7235">MFGFVVSIVLYVALSYFFPAKEALVKETVWDLDQIAIEAFPRQSGSIETGSDAGRFSDKAVDADSK</sequence>
<name>A0A9W8NDA0_9PEZI</name>
<feature type="chain" id="PRO_5040785178" evidence="2">
    <location>
        <begin position="24"/>
        <end position="66"/>
    </location>
</feature>
<dbReference type="AlphaFoldDB" id="A0A9W8NDA0"/>
<keyword evidence="4" id="KW-1185">Reference proteome</keyword>
<feature type="region of interest" description="Disordered" evidence="1">
    <location>
        <begin position="45"/>
        <end position="66"/>
    </location>
</feature>
<dbReference type="EMBL" id="JANPWZ010001040">
    <property type="protein sequence ID" value="KAJ3569394.1"/>
    <property type="molecule type" value="Genomic_DNA"/>
</dbReference>
<evidence type="ECO:0000256" key="1">
    <source>
        <dbReference type="SAM" id="MobiDB-lite"/>
    </source>
</evidence>
<feature type="signal peptide" evidence="2">
    <location>
        <begin position="1"/>
        <end position="23"/>
    </location>
</feature>
<organism evidence="3 4">
    <name type="scientific">Xylaria arbuscula</name>
    <dbReference type="NCBI Taxonomy" id="114810"/>
    <lineage>
        <taxon>Eukaryota</taxon>
        <taxon>Fungi</taxon>
        <taxon>Dikarya</taxon>
        <taxon>Ascomycota</taxon>
        <taxon>Pezizomycotina</taxon>
        <taxon>Sordariomycetes</taxon>
        <taxon>Xylariomycetidae</taxon>
        <taxon>Xylariales</taxon>
        <taxon>Xylariaceae</taxon>
        <taxon>Xylaria</taxon>
    </lineage>
</organism>
<evidence type="ECO:0000256" key="2">
    <source>
        <dbReference type="SAM" id="SignalP"/>
    </source>
</evidence>
<gene>
    <name evidence="3" type="ORF">NPX13_g6103</name>
</gene>
<feature type="compositionally biased region" description="Basic and acidic residues" evidence="1">
    <location>
        <begin position="55"/>
        <end position="66"/>
    </location>
</feature>
<keyword evidence="2" id="KW-0732">Signal</keyword>
<proteinExistence type="predicted"/>
<accession>A0A9W8NDA0</accession>
<dbReference type="Proteomes" id="UP001148614">
    <property type="component" value="Unassembled WGS sequence"/>
</dbReference>
<reference evidence="3" key="1">
    <citation type="submission" date="2022-07" db="EMBL/GenBank/DDBJ databases">
        <title>Genome Sequence of Xylaria arbuscula.</title>
        <authorList>
            <person name="Buettner E."/>
        </authorList>
    </citation>
    <scope>NUCLEOTIDE SEQUENCE</scope>
    <source>
        <strain evidence="3">VT107</strain>
    </source>
</reference>
<evidence type="ECO:0000313" key="3">
    <source>
        <dbReference type="EMBL" id="KAJ3569394.1"/>
    </source>
</evidence>
<comment type="caution">
    <text evidence="3">The sequence shown here is derived from an EMBL/GenBank/DDBJ whole genome shotgun (WGS) entry which is preliminary data.</text>
</comment>